<reference evidence="2" key="2">
    <citation type="submission" date="2020-11" db="EMBL/GenBank/DDBJ databases">
        <authorList>
            <person name="McCartney M.A."/>
            <person name="Auch B."/>
            <person name="Kono T."/>
            <person name="Mallez S."/>
            <person name="Becker A."/>
            <person name="Gohl D.M."/>
            <person name="Silverstein K.A.T."/>
            <person name="Koren S."/>
            <person name="Bechman K.B."/>
            <person name="Herman A."/>
            <person name="Abrahante J.E."/>
            <person name="Garbe J."/>
        </authorList>
    </citation>
    <scope>NUCLEOTIDE SEQUENCE</scope>
    <source>
        <strain evidence="2">Duluth1</strain>
        <tissue evidence="2">Whole animal</tissue>
    </source>
</reference>
<name>A0A9D3YI19_DREPO</name>
<comment type="caution">
    <text evidence="2">The sequence shown here is derived from an EMBL/GenBank/DDBJ whole genome shotgun (WGS) entry which is preliminary data.</text>
</comment>
<dbReference type="AlphaFoldDB" id="A0A9D3YI19"/>
<dbReference type="Proteomes" id="UP000828390">
    <property type="component" value="Unassembled WGS sequence"/>
</dbReference>
<evidence type="ECO:0000256" key="1">
    <source>
        <dbReference type="SAM" id="Phobius"/>
    </source>
</evidence>
<evidence type="ECO:0000313" key="2">
    <source>
        <dbReference type="EMBL" id="KAH3699655.1"/>
    </source>
</evidence>
<organism evidence="2 3">
    <name type="scientific">Dreissena polymorpha</name>
    <name type="common">Zebra mussel</name>
    <name type="synonym">Mytilus polymorpha</name>
    <dbReference type="NCBI Taxonomy" id="45954"/>
    <lineage>
        <taxon>Eukaryota</taxon>
        <taxon>Metazoa</taxon>
        <taxon>Spiralia</taxon>
        <taxon>Lophotrochozoa</taxon>
        <taxon>Mollusca</taxon>
        <taxon>Bivalvia</taxon>
        <taxon>Autobranchia</taxon>
        <taxon>Heteroconchia</taxon>
        <taxon>Euheterodonta</taxon>
        <taxon>Imparidentia</taxon>
        <taxon>Neoheterodontei</taxon>
        <taxon>Myida</taxon>
        <taxon>Dreissenoidea</taxon>
        <taxon>Dreissenidae</taxon>
        <taxon>Dreissena</taxon>
    </lineage>
</organism>
<dbReference type="EMBL" id="JAIWYP010000015">
    <property type="protein sequence ID" value="KAH3699655.1"/>
    <property type="molecule type" value="Genomic_DNA"/>
</dbReference>
<keyword evidence="1" id="KW-0812">Transmembrane</keyword>
<feature type="transmembrane region" description="Helical" evidence="1">
    <location>
        <begin position="17"/>
        <end position="37"/>
    </location>
</feature>
<keyword evidence="1" id="KW-1133">Transmembrane helix</keyword>
<proteinExistence type="predicted"/>
<feature type="transmembrane region" description="Helical" evidence="1">
    <location>
        <begin position="49"/>
        <end position="72"/>
    </location>
</feature>
<evidence type="ECO:0000313" key="3">
    <source>
        <dbReference type="Proteomes" id="UP000828390"/>
    </source>
</evidence>
<keyword evidence="1" id="KW-0472">Membrane</keyword>
<sequence length="107" mass="11144">MTTDGDARKAAIERYKIVAGLLGLLSVGLLIIGYISAIKYPGNEFGLPYFIGGFTGGFLGLLQALLCTCIVVKGPKSQEDEIKKKELACVARTQGVGPGARALPAGC</sequence>
<gene>
    <name evidence="2" type="ORF">DPMN_074615</name>
</gene>
<protein>
    <submittedName>
        <fullName evidence="2">Uncharacterized protein</fullName>
    </submittedName>
</protein>
<keyword evidence="3" id="KW-1185">Reference proteome</keyword>
<reference evidence="2" key="1">
    <citation type="journal article" date="2019" name="bioRxiv">
        <title>The Genome of the Zebra Mussel, Dreissena polymorpha: A Resource for Invasive Species Research.</title>
        <authorList>
            <person name="McCartney M.A."/>
            <person name="Auch B."/>
            <person name="Kono T."/>
            <person name="Mallez S."/>
            <person name="Zhang Y."/>
            <person name="Obille A."/>
            <person name="Becker A."/>
            <person name="Abrahante J.E."/>
            <person name="Garbe J."/>
            <person name="Badalamenti J.P."/>
            <person name="Herman A."/>
            <person name="Mangelson H."/>
            <person name="Liachko I."/>
            <person name="Sullivan S."/>
            <person name="Sone E.D."/>
            <person name="Koren S."/>
            <person name="Silverstein K.A.T."/>
            <person name="Beckman K.B."/>
            <person name="Gohl D.M."/>
        </authorList>
    </citation>
    <scope>NUCLEOTIDE SEQUENCE</scope>
    <source>
        <strain evidence="2">Duluth1</strain>
        <tissue evidence="2">Whole animal</tissue>
    </source>
</reference>
<accession>A0A9D3YI19</accession>